<evidence type="ECO:0000256" key="1">
    <source>
        <dbReference type="SAM" id="MobiDB-lite"/>
    </source>
</evidence>
<proteinExistence type="predicted"/>
<name>A0A4Y2WP74_ARAVE</name>
<sequence length="90" mass="9865">MTRTTLDLANPSPRQPSPYTRIPTVQMDEISLESVVHSCGELHDAVEGAVGRNIEGECPLHCPAVADPQGELDTPLLPYLVHQILESFLF</sequence>
<evidence type="ECO:0000313" key="3">
    <source>
        <dbReference type="Proteomes" id="UP000499080"/>
    </source>
</evidence>
<feature type="region of interest" description="Disordered" evidence="1">
    <location>
        <begin position="1"/>
        <end position="21"/>
    </location>
</feature>
<evidence type="ECO:0000313" key="2">
    <source>
        <dbReference type="EMBL" id="GBO39315.1"/>
    </source>
</evidence>
<dbReference type="EMBL" id="BGPR01064323">
    <property type="protein sequence ID" value="GBO39315.1"/>
    <property type="molecule type" value="Genomic_DNA"/>
</dbReference>
<reference evidence="2 3" key="1">
    <citation type="journal article" date="2019" name="Sci. Rep.">
        <title>Orb-weaving spider Araneus ventricosus genome elucidates the spidroin gene catalogue.</title>
        <authorList>
            <person name="Kono N."/>
            <person name="Nakamura H."/>
            <person name="Ohtoshi R."/>
            <person name="Moran D.A.P."/>
            <person name="Shinohara A."/>
            <person name="Yoshida Y."/>
            <person name="Fujiwara M."/>
            <person name="Mori M."/>
            <person name="Tomita M."/>
            <person name="Arakawa K."/>
        </authorList>
    </citation>
    <scope>NUCLEOTIDE SEQUENCE [LARGE SCALE GENOMIC DNA]</scope>
</reference>
<keyword evidence="3" id="KW-1185">Reference proteome</keyword>
<organism evidence="2 3">
    <name type="scientific">Araneus ventricosus</name>
    <name type="common">Orbweaver spider</name>
    <name type="synonym">Epeira ventricosa</name>
    <dbReference type="NCBI Taxonomy" id="182803"/>
    <lineage>
        <taxon>Eukaryota</taxon>
        <taxon>Metazoa</taxon>
        <taxon>Ecdysozoa</taxon>
        <taxon>Arthropoda</taxon>
        <taxon>Chelicerata</taxon>
        <taxon>Arachnida</taxon>
        <taxon>Araneae</taxon>
        <taxon>Araneomorphae</taxon>
        <taxon>Entelegynae</taxon>
        <taxon>Araneoidea</taxon>
        <taxon>Araneidae</taxon>
        <taxon>Araneus</taxon>
    </lineage>
</organism>
<protein>
    <submittedName>
        <fullName evidence="2">Uncharacterized protein</fullName>
    </submittedName>
</protein>
<accession>A0A4Y2WP74</accession>
<gene>
    <name evidence="2" type="ORF">AVEN_185968_1</name>
</gene>
<comment type="caution">
    <text evidence="2">The sequence shown here is derived from an EMBL/GenBank/DDBJ whole genome shotgun (WGS) entry which is preliminary data.</text>
</comment>
<dbReference type="Proteomes" id="UP000499080">
    <property type="component" value="Unassembled WGS sequence"/>
</dbReference>
<dbReference type="AlphaFoldDB" id="A0A4Y2WP74"/>